<comment type="subcellular location">
    <subcellularLocation>
        <location evidence="2 15">Cytoplasm</location>
    </subcellularLocation>
</comment>
<dbReference type="GO" id="GO:0006397">
    <property type="term" value="P:mRNA processing"/>
    <property type="evidence" value="ECO:0007669"/>
    <property type="project" value="UniProtKB-UniRule"/>
</dbReference>
<feature type="domain" description="RNase III" evidence="17">
    <location>
        <begin position="1"/>
        <end position="127"/>
    </location>
</feature>
<dbReference type="NCBIfam" id="TIGR02191">
    <property type="entry name" value="RNaseIII"/>
    <property type="match status" value="1"/>
</dbReference>
<evidence type="ECO:0000256" key="1">
    <source>
        <dbReference type="ARBA" id="ARBA00000109"/>
    </source>
</evidence>
<comment type="catalytic activity">
    <reaction evidence="1 15">
        <text>Endonucleolytic cleavage to 5'-phosphomonoester.</text>
        <dbReference type="EC" id="3.1.26.3"/>
    </reaction>
</comment>
<dbReference type="SMART" id="SM00358">
    <property type="entry name" value="DSRM"/>
    <property type="match status" value="1"/>
</dbReference>
<dbReference type="GO" id="GO:0046872">
    <property type="term" value="F:metal ion binding"/>
    <property type="evidence" value="ECO:0007669"/>
    <property type="project" value="UniProtKB-KW"/>
</dbReference>
<evidence type="ECO:0000256" key="7">
    <source>
        <dbReference type="ARBA" id="ARBA00022664"/>
    </source>
</evidence>
<reference evidence="18" key="2">
    <citation type="journal article" date="2021" name="PeerJ">
        <title>Extensive microbial diversity within the chicken gut microbiome revealed by metagenomics and culture.</title>
        <authorList>
            <person name="Gilroy R."/>
            <person name="Ravi A."/>
            <person name="Getino M."/>
            <person name="Pursley I."/>
            <person name="Horton D.L."/>
            <person name="Alikhan N.F."/>
            <person name="Baker D."/>
            <person name="Gharbi K."/>
            <person name="Hall N."/>
            <person name="Watson M."/>
            <person name="Adriaenssens E.M."/>
            <person name="Foster-Nyarko E."/>
            <person name="Jarju S."/>
            <person name="Secka A."/>
            <person name="Antonio M."/>
            <person name="Oren A."/>
            <person name="Chaudhuri R.R."/>
            <person name="La Ragione R."/>
            <person name="Hildebrand F."/>
            <person name="Pallen M.J."/>
        </authorList>
    </citation>
    <scope>NUCLEOTIDE SEQUENCE</scope>
    <source>
        <strain evidence="18">CHK165-10780</strain>
    </source>
</reference>
<evidence type="ECO:0000259" key="16">
    <source>
        <dbReference type="PROSITE" id="PS50137"/>
    </source>
</evidence>
<dbReference type="GO" id="GO:0042802">
    <property type="term" value="F:identical protein binding"/>
    <property type="evidence" value="ECO:0007669"/>
    <property type="project" value="UniProtKB-ARBA"/>
</dbReference>
<comment type="function">
    <text evidence="15">Digests double-stranded RNA. Involved in the processing of primary rRNA transcript to yield the immediate precursors to the large and small rRNAs (23S and 16S). Processes some mRNAs, and tRNAs when they are encoded in the rRNA operon. Processes pre-crRNA and tracrRNA of type II CRISPR loci if present in the organism.</text>
</comment>
<evidence type="ECO:0000256" key="12">
    <source>
        <dbReference type="ARBA" id="ARBA00022801"/>
    </source>
</evidence>
<dbReference type="GO" id="GO:0003725">
    <property type="term" value="F:double-stranded RNA binding"/>
    <property type="evidence" value="ECO:0007669"/>
    <property type="project" value="TreeGrafter"/>
</dbReference>
<dbReference type="FunFam" id="1.10.1520.10:FF:000001">
    <property type="entry name" value="Ribonuclease 3"/>
    <property type="match status" value="1"/>
</dbReference>
<protein>
    <recommendedName>
        <fullName evidence="15">Ribonuclease 3</fullName>
        <ecNumber evidence="15">3.1.26.3</ecNumber>
    </recommendedName>
    <alternativeName>
        <fullName evidence="15">Ribonuclease III</fullName>
        <shortName evidence="15">RNase III</shortName>
    </alternativeName>
</protein>
<dbReference type="SUPFAM" id="SSF69065">
    <property type="entry name" value="RNase III domain-like"/>
    <property type="match status" value="1"/>
</dbReference>
<dbReference type="Pfam" id="PF14622">
    <property type="entry name" value="Ribonucleas_3_3"/>
    <property type="match status" value="1"/>
</dbReference>
<dbReference type="AlphaFoldDB" id="A0A9D1CJY2"/>
<dbReference type="HAMAP" id="MF_00104">
    <property type="entry name" value="RNase_III"/>
    <property type="match status" value="1"/>
</dbReference>
<sequence length="221" mass="25106">MEELLERLKIKPKNKKLYETAFQHSSYVYENHLKADYERLEFLGDAVLDLVLADYLYNNAHESEGDMTKVRASYVCENANYQYAIDLHLSDYIKVGHGEEESGGRFKKVIMADIFEALMGAIYIDQGYAKARQVILHIVVPYIKNPDVTFFEDYKSALQEAVQTDQKSVSYELVKEEGPAHNRTFTTEVKVDDVSYGVGVAGSKKESEQEAARIALSKLAK</sequence>
<keyword evidence="10 15" id="KW-0479">Metal-binding</keyword>
<dbReference type="EC" id="3.1.26.3" evidence="15"/>
<dbReference type="InterPro" id="IPR011907">
    <property type="entry name" value="RNase_III"/>
</dbReference>
<dbReference type="SMART" id="SM00535">
    <property type="entry name" value="RIBOc"/>
    <property type="match status" value="1"/>
</dbReference>
<keyword evidence="8 15" id="KW-0819">tRNA processing</keyword>
<evidence type="ECO:0000256" key="6">
    <source>
        <dbReference type="ARBA" id="ARBA00022552"/>
    </source>
</evidence>
<dbReference type="InterPro" id="IPR014720">
    <property type="entry name" value="dsRBD_dom"/>
</dbReference>
<dbReference type="GO" id="GO:0006364">
    <property type="term" value="P:rRNA processing"/>
    <property type="evidence" value="ECO:0007669"/>
    <property type="project" value="UniProtKB-UniRule"/>
</dbReference>
<evidence type="ECO:0000256" key="8">
    <source>
        <dbReference type="ARBA" id="ARBA00022694"/>
    </source>
</evidence>
<evidence type="ECO:0000313" key="18">
    <source>
        <dbReference type="EMBL" id="HIQ64265.1"/>
    </source>
</evidence>
<dbReference type="PROSITE" id="PS00517">
    <property type="entry name" value="RNASE_3_1"/>
    <property type="match status" value="1"/>
</dbReference>
<accession>A0A9D1CJY2</accession>
<evidence type="ECO:0000256" key="4">
    <source>
        <dbReference type="ARBA" id="ARBA00011738"/>
    </source>
</evidence>
<dbReference type="InterPro" id="IPR036389">
    <property type="entry name" value="RNase_III_sf"/>
</dbReference>
<dbReference type="PANTHER" id="PTHR11207">
    <property type="entry name" value="RIBONUCLEASE III"/>
    <property type="match status" value="1"/>
</dbReference>
<organism evidence="18 19">
    <name type="scientific">Candidatus Faecenecus gallistercoris</name>
    <dbReference type="NCBI Taxonomy" id="2840793"/>
    <lineage>
        <taxon>Bacteria</taxon>
        <taxon>Bacillati</taxon>
        <taxon>Bacillota</taxon>
        <taxon>Bacillota incertae sedis</taxon>
        <taxon>Candidatus Faecenecus</taxon>
    </lineage>
</organism>
<evidence type="ECO:0000256" key="15">
    <source>
        <dbReference type="HAMAP-Rule" id="MF_00104"/>
    </source>
</evidence>
<dbReference type="CDD" id="cd00593">
    <property type="entry name" value="RIBOc"/>
    <property type="match status" value="1"/>
</dbReference>
<dbReference type="CDD" id="cd10845">
    <property type="entry name" value="DSRM_RNAse_III_family"/>
    <property type="match status" value="1"/>
</dbReference>
<evidence type="ECO:0000313" key="19">
    <source>
        <dbReference type="Proteomes" id="UP000886725"/>
    </source>
</evidence>
<evidence type="ECO:0000256" key="3">
    <source>
        <dbReference type="ARBA" id="ARBA00010183"/>
    </source>
</evidence>
<dbReference type="EMBL" id="DVFU01000021">
    <property type="protein sequence ID" value="HIQ64265.1"/>
    <property type="molecule type" value="Genomic_DNA"/>
</dbReference>
<dbReference type="GO" id="GO:0005737">
    <property type="term" value="C:cytoplasm"/>
    <property type="evidence" value="ECO:0007669"/>
    <property type="project" value="UniProtKB-SubCell"/>
</dbReference>
<proteinExistence type="inferred from homology"/>
<feature type="domain" description="DRBM" evidence="16">
    <location>
        <begin position="153"/>
        <end position="221"/>
    </location>
</feature>
<evidence type="ECO:0000256" key="10">
    <source>
        <dbReference type="ARBA" id="ARBA00022723"/>
    </source>
</evidence>
<evidence type="ECO:0000256" key="14">
    <source>
        <dbReference type="ARBA" id="ARBA00022884"/>
    </source>
</evidence>
<evidence type="ECO:0000256" key="9">
    <source>
        <dbReference type="ARBA" id="ARBA00022722"/>
    </source>
</evidence>
<dbReference type="Gene3D" id="3.30.160.20">
    <property type="match status" value="1"/>
</dbReference>
<dbReference type="InterPro" id="IPR000999">
    <property type="entry name" value="RNase_III_dom"/>
</dbReference>
<feature type="active site" evidence="15">
    <location>
        <position position="116"/>
    </location>
</feature>
<evidence type="ECO:0000256" key="11">
    <source>
        <dbReference type="ARBA" id="ARBA00022759"/>
    </source>
</evidence>
<keyword evidence="12 15" id="KW-0378">Hydrolase</keyword>
<comment type="subunit">
    <text evidence="4 15">Homodimer.</text>
</comment>
<keyword evidence="11 15" id="KW-0255">Endonuclease</keyword>
<keyword evidence="15" id="KW-0699">rRNA-binding</keyword>
<dbReference type="GO" id="GO:0004525">
    <property type="term" value="F:ribonuclease III activity"/>
    <property type="evidence" value="ECO:0007669"/>
    <property type="project" value="UniProtKB-UniRule"/>
</dbReference>
<dbReference type="Proteomes" id="UP000886725">
    <property type="component" value="Unassembled WGS sequence"/>
</dbReference>
<dbReference type="GO" id="GO:0019843">
    <property type="term" value="F:rRNA binding"/>
    <property type="evidence" value="ECO:0007669"/>
    <property type="project" value="UniProtKB-KW"/>
</dbReference>
<keyword evidence="14 15" id="KW-0694">RNA-binding</keyword>
<comment type="similarity">
    <text evidence="3">Belongs to the ribonuclease III family.</text>
</comment>
<keyword evidence="9 15" id="KW-0540">Nuclease</keyword>
<evidence type="ECO:0000256" key="5">
    <source>
        <dbReference type="ARBA" id="ARBA00022490"/>
    </source>
</evidence>
<feature type="binding site" evidence="15">
    <location>
        <position position="116"/>
    </location>
    <ligand>
        <name>Mg(2+)</name>
        <dbReference type="ChEBI" id="CHEBI:18420"/>
    </ligand>
</feature>
<comment type="cofactor">
    <cofactor evidence="15">
        <name>Mg(2+)</name>
        <dbReference type="ChEBI" id="CHEBI:18420"/>
    </cofactor>
</comment>
<reference evidence="18" key="1">
    <citation type="submission" date="2020-10" db="EMBL/GenBank/DDBJ databases">
        <authorList>
            <person name="Gilroy R."/>
        </authorList>
    </citation>
    <scope>NUCLEOTIDE SEQUENCE</scope>
    <source>
        <strain evidence="18">CHK165-10780</strain>
    </source>
</reference>
<dbReference type="GO" id="GO:0010468">
    <property type="term" value="P:regulation of gene expression"/>
    <property type="evidence" value="ECO:0007669"/>
    <property type="project" value="TreeGrafter"/>
</dbReference>
<dbReference type="Gene3D" id="1.10.1520.10">
    <property type="entry name" value="Ribonuclease III domain"/>
    <property type="match status" value="1"/>
</dbReference>
<feature type="binding site" evidence="15">
    <location>
        <position position="41"/>
    </location>
    <ligand>
        <name>Mg(2+)</name>
        <dbReference type="ChEBI" id="CHEBI:18420"/>
    </ligand>
</feature>
<dbReference type="GO" id="GO:0008033">
    <property type="term" value="P:tRNA processing"/>
    <property type="evidence" value="ECO:0007669"/>
    <property type="project" value="UniProtKB-KW"/>
</dbReference>
<keyword evidence="5 15" id="KW-0963">Cytoplasm</keyword>
<dbReference type="PANTHER" id="PTHR11207:SF0">
    <property type="entry name" value="RIBONUCLEASE 3"/>
    <property type="match status" value="1"/>
</dbReference>
<name>A0A9D1CJY2_9FIRM</name>
<dbReference type="PROSITE" id="PS50137">
    <property type="entry name" value="DS_RBD"/>
    <property type="match status" value="1"/>
</dbReference>
<dbReference type="SUPFAM" id="SSF54768">
    <property type="entry name" value="dsRNA-binding domain-like"/>
    <property type="match status" value="1"/>
</dbReference>
<feature type="binding site" evidence="15">
    <location>
        <position position="113"/>
    </location>
    <ligand>
        <name>Mg(2+)</name>
        <dbReference type="ChEBI" id="CHEBI:18420"/>
    </ligand>
</feature>
<evidence type="ECO:0000256" key="2">
    <source>
        <dbReference type="ARBA" id="ARBA00004496"/>
    </source>
</evidence>
<evidence type="ECO:0000259" key="17">
    <source>
        <dbReference type="PROSITE" id="PS50142"/>
    </source>
</evidence>
<feature type="active site" evidence="15">
    <location>
        <position position="45"/>
    </location>
</feature>
<keyword evidence="13 15" id="KW-0460">Magnesium</keyword>
<keyword evidence="6 15" id="KW-0698">rRNA processing</keyword>
<dbReference type="PROSITE" id="PS50142">
    <property type="entry name" value="RNASE_3_2"/>
    <property type="match status" value="1"/>
</dbReference>
<dbReference type="Pfam" id="PF00035">
    <property type="entry name" value="dsrm"/>
    <property type="match status" value="1"/>
</dbReference>
<evidence type="ECO:0000256" key="13">
    <source>
        <dbReference type="ARBA" id="ARBA00022842"/>
    </source>
</evidence>
<dbReference type="FunFam" id="3.30.160.20:FF:000003">
    <property type="entry name" value="Ribonuclease 3"/>
    <property type="match status" value="1"/>
</dbReference>
<keyword evidence="7 15" id="KW-0507">mRNA processing</keyword>
<comment type="caution">
    <text evidence="18">The sequence shown here is derived from an EMBL/GenBank/DDBJ whole genome shotgun (WGS) entry which is preliminary data.</text>
</comment>
<gene>
    <name evidence="15 18" type="primary">rnc</name>
    <name evidence="18" type="ORF">IAC85_00840</name>
</gene>